<evidence type="ECO:0000256" key="3">
    <source>
        <dbReference type="ARBA" id="ARBA00022723"/>
    </source>
</evidence>
<dbReference type="Pfam" id="PF00067">
    <property type="entry name" value="p450"/>
    <property type="match status" value="1"/>
</dbReference>
<dbReference type="GO" id="GO:0020037">
    <property type="term" value="F:heme binding"/>
    <property type="evidence" value="ECO:0007669"/>
    <property type="project" value="InterPro"/>
</dbReference>
<evidence type="ECO:0000256" key="4">
    <source>
        <dbReference type="ARBA" id="ARBA00023002"/>
    </source>
</evidence>
<accession>J7LDV9</accession>
<dbReference type="RefSeq" id="WP_014911165.1">
    <property type="nucleotide sequence ID" value="NC_018524.1"/>
</dbReference>
<dbReference type="GO" id="GO:0005506">
    <property type="term" value="F:iron ion binding"/>
    <property type="evidence" value="ECO:0007669"/>
    <property type="project" value="InterPro"/>
</dbReference>
<comment type="similarity">
    <text evidence="1 7">Belongs to the cytochrome P450 family.</text>
</comment>
<dbReference type="Gene3D" id="1.10.630.10">
    <property type="entry name" value="Cytochrome P450"/>
    <property type="match status" value="1"/>
</dbReference>
<dbReference type="FunFam" id="1.10.630.10:FF:000018">
    <property type="entry name" value="Cytochrome P450 monooxygenase"/>
    <property type="match status" value="1"/>
</dbReference>
<dbReference type="HOGENOM" id="CLU_033716_1_2_11"/>
<dbReference type="PATRIC" id="fig|1205910.3.peg.1401"/>
<name>J7LDV9_NOCAA</name>
<dbReference type="STRING" id="1205910.B005_1483"/>
<evidence type="ECO:0000256" key="6">
    <source>
        <dbReference type="ARBA" id="ARBA00023033"/>
    </source>
</evidence>
<evidence type="ECO:0000256" key="9">
    <source>
        <dbReference type="SAM" id="MobiDB-lite"/>
    </source>
</evidence>
<dbReference type="AlphaFoldDB" id="J7LDV9"/>
<evidence type="ECO:0000313" key="11">
    <source>
        <dbReference type="Proteomes" id="UP000003779"/>
    </source>
</evidence>
<keyword evidence="4 7" id="KW-0560">Oxidoreductase</keyword>
<evidence type="ECO:0000256" key="2">
    <source>
        <dbReference type="ARBA" id="ARBA00022617"/>
    </source>
</evidence>
<dbReference type="InterPro" id="IPR017972">
    <property type="entry name" value="Cyt_P450_CS"/>
</dbReference>
<sequence>MALTLSGPIHHLDPLSPNLHEDAARMRAHGPIVPVELPGGVVMWAVTGDEAGRNVLKDSDRFAKSPSYWKALQNGELPKDWPLLSLAAPAGNAITVVDGSEHRKLRRPLSQALTARRVEALTPVVAALVERLLDDLERAADKAEDDVVDFRSLFAWPLPMGVIGHLLGVDEADHDELGRLYTALFDDTLGDGRDAELSLHSWLDEHVSRLEREPGDDMISAMLALPPEDRLPREDLVVTMYVVLAAGHETTTHLLVNAVRALSTRPEQRDLLLSGEVPWENLVEETMRWDSPTANFFTRFATEDIDGADVHPAAEGVRIAEGDPVFISYISMGRDPERYGPTAGAFDVRRGETHTSFGYGTHFCIGSPLARLEGRIALERIFSRWPDLEVVGDVPRSPSIVVNSLIRPSDEPHPPPWGGSSVRVLSRCRGSRWGRARTCSPPPDRRTGSPPGPPPTGSPPR</sequence>
<feature type="compositionally biased region" description="Pro residues" evidence="9">
    <location>
        <begin position="450"/>
        <end position="461"/>
    </location>
</feature>
<dbReference type="eggNOG" id="COG2124">
    <property type="taxonomic scope" value="Bacteria"/>
</dbReference>
<keyword evidence="5 7" id="KW-0408">Iron</keyword>
<keyword evidence="6 7" id="KW-0503">Monooxygenase</keyword>
<dbReference type="EMBL" id="CP003788">
    <property type="protein sequence ID" value="AFR08707.1"/>
    <property type="molecule type" value="Genomic_DNA"/>
</dbReference>
<evidence type="ECO:0000256" key="8">
    <source>
        <dbReference type="SAM" id="Coils"/>
    </source>
</evidence>
<feature type="region of interest" description="Disordered" evidence="9">
    <location>
        <begin position="428"/>
        <end position="461"/>
    </location>
</feature>
<dbReference type="InterPro" id="IPR001128">
    <property type="entry name" value="Cyt_P450"/>
</dbReference>
<evidence type="ECO:0000256" key="7">
    <source>
        <dbReference type="RuleBase" id="RU000461"/>
    </source>
</evidence>
<gene>
    <name evidence="10" type="ordered locus">B005_1483</name>
</gene>
<keyword evidence="3 7" id="KW-0479">Metal-binding</keyword>
<evidence type="ECO:0000256" key="5">
    <source>
        <dbReference type="ARBA" id="ARBA00023004"/>
    </source>
</evidence>
<dbReference type="PANTHER" id="PTHR46696">
    <property type="entry name" value="P450, PUTATIVE (EUROFUNG)-RELATED"/>
    <property type="match status" value="1"/>
</dbReference>
<reference evidence="11" key="2">
    <citation type="submission" date="2012-08" db="EMBL/GenBank/DDBJ databases">
        <title>Whole-genome sequence of Nocardiopsis alba strain ATCC BAA-2165 associated with honeybees.</title>
        <authorList>
            <person name="Qiao J."/>
            <person name="Chen L."/>
            <person name="Li Y."/>
            <person name="Wang J."/>
            <person name="Zhang W."/>
            <person name="Chen S."/>
        </authorList>
    </citation>
    <scope>NUCLEOTIDE SEQUENCE [LARGE SCALE GENOMIC DNA]</scope>
    <source>
        <strain evidence="11">ATCC BAA-2165 / BE74</strain>
    </source>
</reference>
<evidence type="ECO:0000313" key="10">
    <source>
        <dbReference type="EMBL" id="AFR08707.1"/>
    </source>
</evidence>
<evidence type="ECO:0000256" key="1">
    <source>
        <dbReference type="ARBA" id="ARBA00010617"/>
    </source>
</evidence>
<protein>
    <submittedName>
        <fullName evidence="10">Cytochrome P450-family protein</fullName>
    </submittedName>
</protein>
<dbReference type="PANTHER" id="PTHR46696:SF1">
    <property type="entry name" value="CYTOCHROME P450 YJIB-RELATED"/>
    <property type="match status" value="1"/>
</dbReference>
<dbReference type="GO" id="GO:0016705">
    <property type="term" value="F:oxidoreductase activity, acting on paired donors, with incorporation or reduction of molecular oxygen"/>
    <property type="evidence" value="ECO:0007669"/>
    <property type="project" value="InterPro"/>
</dbReference>
<dbReference type="KEGG" id="nal:B005_1483"/>
<dbReference type="InterPro" id="IPR036396">
    <property type="entry name" value="Cyt_P450_sf"/>
</dbReference>
<dbReference type="PRINTS" id="PR00359">
    <property type="entry name" value="BP450"/>
</dbReference>
<dbReference type="Proteomes" id="UP000003779">
    <property type="component" value="Chromosome"/>
</dbReference>
<organism evidence="10 11">
    <name type="scientific">Nocardiopsis alba (strain ATCC BAA-2165 / BE74)</name>
    <dbReference type="NCBI Taxonomy" id="1205910"/>
    <lineage>
        <taxon>Bacteria</taxon>
        <taxon>Bacillati</taxon>
        <taxon>Actinomycetota</taxon>
        <taxon>Actinomycetes</taxon>
        <taxon>Streptosporangiales</taxon>
        <taxon>Nocardiopsidaceae</taxon>
        <taxon>Nocardiopsis</taxon>
    </lineage>
</organism>
<feature type="coiled-coil region" evidence="8">
    <location>
        <begin position="126"/>
        <end position="153"/>
    </location>
</feature>
<keyword evidence="8" id="KW-0175">Coiled coil</keyword>
<reference evidence="10 11" key="1">
    <citation type="journal article" date="2012" name="J. Bacteriol.">
        <title>Whole-Genome Sequence of Nocardiopsis alba Strain ATCC BAA-2165, Associated with Honeybees.</title>
        <authorList>
            <person name="Qiao J."/>
            <person name="Chen L."/>
            <person name="Li Y."/>
            <person name="Wang J."/>
            <person name="Zhang W."/>
            <person name="Chen S."/>
        </authorList>
    </citation>
    <scope>NUCLEOTIDE SEQUENCE [LARGE SCALE GENOMIC DNA]</scope>
    <source>
        <strain evidence="11">ATCC BAA-2165 / BE74</strain>
    </source>
</reference>
<dbReference type="SUPFAM" id="SSF48264">
    <property type="entry name" value="Cytochrome P450"/>
    <property type="match status" value="1"/>
</dbReference>
<dbReference type="GO" id="GO:0004497">
    <property type="term" value="F:monooxygenase activity"/>
    <property type="evidence" value="ECO:0007669"/>
    <property type="project" value="UniProtKB-KW"/>
</dbReference>
<proteinExistence type="inferred from homology"/>
<dbReference type="PROSITE" id="PS00086">
    <property type="entry name" value="CYTOCHROME_P450"/>
    <property type="match status" value="1"/>
</dbReference>
<keyword evidence="2 7" id="KW-0349">Heme</keyword>
<dbReference type="InterPro" id="IPR002397">
    <property type="entry name" value="Cyt_P450_B"/>
</dbReference>